<dbReference type="Pfam" id="PF00501">
    <property type="entry name" value="AMP-binding"/>
    <property type="match status" value="1"/>
</dbReference>
<evidence type="ECO:0000259" key="2">
    <source>
        <dbReference type="Pfam" id="PF13193"/>
    </source>
</evidence>
<feature type="domain" description="AMP-dependent synthetase/ligase" evidence="1">
    <location>
        <begin position="33"/>
        <end position="377"/>
    </location>
</feature>
<dbReference type="EMBL" id="BAAAES010000007">
    <property type="protein sequence ID" value="GAA0666240.1"/>
    <property type="molecule type" value="Genomic_DNA"/>
</dbReference>
<keyword evidence="4" id="KW-1185">Reference proteome</keyword>
<comment type="caution">
    <text evidence="3">The sequence shown here is derived from an EMBL/GenBank/DDBJ whole genome shotgun (WGS) entry which is preliminary data.</text>
</comment>
<reference evidence="3 4" key="1">
    <citation type="journal article" date="2019" name="Int. J. Syst. Evol. Microbiol.">
        <title>The Global Catalogue of Microorganisms (GCM) 10K type strain sequencing project: providing services to taxonomists for standard genome sequencing and annotation.</title>
        <authorList>
            <consortium name="The Broad Institute Genomics Platform"/>
            <consortium name="The Broad Institute Genome Sequencing Center for Infectious Disease"/>
            <person name="Wu L."/>
            <person name="Ma J."/>
        </authorList>
    </citation>
    <scope>NUCLEOTIDE SEQUENCE [LARGE SCALE GENOMIC DNA]</scope>
    <source>
        <strain evidence="3 4">JCM 14603</strain>
    </source>
</reference>
<dbReference type="InterPro" id="IPR045851">
    <property type="entry name" value="AMP-bd_C_sf"/>
</dbReference>
<dbReference type="InterPro" id="IPR042099">
    <property type="entry name" value="ANL_N_sf"/>
</dbReference>
<dbReference type="RefSeq" id="WP_243848219.1">
    <property type="nucleotide sequence ID" value="NZ_BAAAES010000007.1"/>
</dbReference>
<dbReference type="PANTHER" id="PTHR24096:SF267">
    <property type="entry name" value="MALONATE--COA LIGASE ACSF3, MITOCHONDRIAL"/>
    <property type="match status" value="1"/>
</dbReference>
<dbReference type="SUPFAM" id="SSF56801">
    <property type="entry name" value="Acetyl-CoA synthetase-like"/>
    <property type="match status" value="1"/>
</dbReference>
<dbReference type="InterPro" id="IPR000873">
    <property type="entry name" value="AMP-dep_synth/lig_dom"/>
</dbReference>
<name>A0ABN1HTD1_9SPHN</name>
<gene>
    <name evidence="3" type="ORF">GCM10009102_15160</name>
</gene>
<accession>A0ABN1HTD1</accession>
<organism evidence="3 4">
    <name type="scientific">Sphingomonas insulae</name>
    <dbReference type="NCBI Taxonomy" id="424800"/>
    <lineage>
        <taxon>Bacteria</taxon>
        <taxon>Pseudomonadati</taxon>
        <taxon>Pseudomonadota</taxon>
        <taxon>Alphaproteobacteria</taxon>
        <taxon>Sphingomonadales</taxon>
        <taxon>Sphingomonadaceae</taxon>
        <taxon>Sphingomonas</taxon>
    </lineage>
</organism>
<dbReference type="Proteomes" id="UP001500238">
    <property type="component" value="Unassembled WGS sequence"/>
</dbReference>
<evidence type="ECO:0000313" key="4">
    <source>
        <dbReference type="Proteomes" id="UP001500238"/>
    </source>
</evidence>
<protein>
    <submittedName>
        <fullName evidence="3">Class I adenylate-forming enzyme family protein</fullName>
    </submittedName>
</protein>
<evidence type="ECO:0000259" key="1">
    <source>
        <dbReference type="Pfam" id="PF00501"/>
    </source>
</evidence>
<dbReference type="PANTHER" id="PTHR24096">
    <property type="entry name" value="LONG-CHAIN-FATTY-ACID--COA LIGASE"/>
    <property type="match status" value="1"/>
</dbReference>
<dbReference type="Pfam" id="PF13193">
    <property type="entry name" value="AMP-binding_C"/>
    <property type="match status" value="1"/>
</dbReference>
<dbReference type="Gene3D" id="3.40.50.12780">
    <property type="entry name" value="N-terminal domain of ligase-like"/>
    <property type="match status" value="1"/>
</dbReference>
<evidence type="ECO:0000313" key="3">
    <source>
        <dbReference type="EMBL" id="GAA0666240.1"/>
    </source>
</evidence>
<dbReference type="InterPro" id="IPR025110">
    <property type="entry name" value="AMP-bd_C"/>
</dbReference>
<feature type="domain" description="AMP-binding enzyme C-terminal" evidence="2">
    <location>
        <begin position="433"/>
        <end position="508"/>
    </location>
</feature>
<dbReference type="InterPro" id="IPR020845">
    <property type="entry name" value="AMP-binding_CS"/>
</dbReference>
<sequence length="522" mass="55535">MARSDCFTYPAAMHTAAAMLASDFATLPDLIAAHARERGEHIALADAVQVMTYAALDRAMNRVAAALQRDGVPPGSALAIVAQASVDYAVVFLGALRAGCVATPLAPSATPASIAAMIPDCGAPIVFLDADQAAILAQQPLPAKRIVFGAAFADWLAAADARPAPVAIAPDDAFNIIYSSGTTGTPKGIVQSHAMRWAHIARNAAAGFDEAVTMIATPLYSNTTLVSFLPTLGWGGTAVLMGKFDARTYLALAERHRATHTMLVPVQYQRIMALDDFGRFDLTCFRFKTSTSAPFAPALKADVVARWPGLLVEYYGMTEGGASCGLNASAHPDKLHTVGQPLPGHEIRLIDDDGHEVAPGEAGEVVGRSPTMMTGYHGRDDATRAAEWHDADGNRYIRHGDVGRFDADGFLILMDRKKDLIISGGFNIYPSDLESVLIRHPAVADGTVIGAPSDAWGETPVGFYVARPGFEGEDAGVILSWVNEQVGRTQRLSALHRIGELPRSAIGKVLKRDLRDRLGEFA</sequence>
<proteinExistence type="predicted"/>
<dbReference type="PROSITE" id="PS00455">
    <property type="entry name" value="AMP_BINDING"/>
    <property type="match status" value="1"/>
</dbReference>
<dbReference type="Gene3D" id="3.30.300.30">
    <property type="match status" value="1"/>
</dbReference>